<dbReference type="OrthoDB" id="272624at2759"/>
<sequence length="873" mass="96586">MDFDLDPFADTIPENASFNARAGGKFQPKSRAWPKKETPSKLNTSLSIATKEVSVITTSSHHDATAVKPITQASNYQDSVQSLSPVDPGQSGLIDSIHASSFSANDSITRQCVMAVEDPSKLIGAEVLANKTETSHSGVKLSDGGRSSEIVGTLSQVTVNRDDAGSTNALFSKAAISNSNIDIHPDLGKLGGEAGDIFFELESLDNILSQASTSTDGTGNNFRCNVEVSSRLGNKLIASHPITRNAVDSTVPLRDHILNSSSHQDSEEEHCVLSSSSFRQCNANATGVSAEFFLPLQLVNSSEGTAHDSNRHMQINNLRPEIEEADAFQGSETLDVISEATTAPVKHRGEFWSKSKAQNENERPITAVSFPDVMESISCPGDAQSTPQIYLDESSVPTFGPDGFLDLSTMRFSETAPSDRLPELLVTEGPTNFVEASHSDVVTSEKVVDLQASGGTLRRGTRKKKQSTVLEETVKEVDSQNFEQPSQRGQDLIPASIAGEENEASNLSRRLRKKRAVCVPADEREDGIGESENVHRETSNCSEMEEDDDEYKRKDTSRKRRAPRKLNKRAPENDGAVRRQKKASEGQDSSEKKTPKKRFSHSTTRKRRLVDKVLLEMPEDEINPQKLIIRDLILLAEAKERLVNKVAASKKSFPNKSGSNSIPHDASYKEDDSFASMQDLNSDDDQETQQLQRGSSKLNYHSFMNRTPSERWSKQDTELFYKAIRQFGTDFAMIQQLFPGRTRHQVKLKYKKEERQYPMRLSDALTNRSEDHSHFELVIQRLQAAAEAEKNSDGDVASVAMTDEEEVTREENEVEKSDQKVEEQVANDLEPKVPEVCNTVKSPDIEDDFCSWSEYKGADYSSSEGGDKGEYDL</sequence>
<feature type="region of interest" description="Disordered" evidence="1">
    <location>
        <begin position="676"/>
        <end position="702"/>
    </location>
</feature>
<feature type="region of interest" description="Disordered" evidence="1">
    <location>
        <begin position="475"/>
        <end position="512"/>
    </location>
</feature>
<dbReference type="CDD" id="cd00167">
    <property type="entry name" value="SANT"/>
    <property type="match status" value="1"/>
</dbReference>
<dbReference type="InterPro" id="IPR001005">
    <property type="entry name" value="SANT/Myb"/>
</dbReference>
<feature type="compositionally biased region" description="Basic and acidic residues" evidence="1">
    <location>
        <begin position="569"/>
        <end position="593"/>
    </location>
</feature>
<gene>
    <name evidence="3" type="ORF">NE237_026618</name>
</gene>
<evidence type="ECO:0000259" key="2">
    <source>
        <dbReference type="PROSITE" id="PS51293"/>
    </source>
</evidence>
<reference evidence="3" key="1">
    <citation type="journal article" date="2023" name="Plant J.">
        <title>The genome of the king protea, Protea cynaroides.</title>
        <authorList>
            <person name="Chang J."/>
            <person name="Duong T.A."/>
            <person name="Schoeman C."/>
            <person name="Ma X."/>
            <person name="Roodt D."/>
            <person name="Barker N."/>
            <person name="Li Z."/>
            <person name="Van de Peer Y."/>
            <person name="Mizrachi E."/>
        </authorList>
    </citation>
    <scope>NUCLEOTIDE SEQUENCE</scope>
    <source>
        <tissue evidence="3">Young leaves</tissue>
    </source>
</reference>
<dbReference type="GO" id="GO:0070898">
    <property type="term" value="P:RNA polymerase III preinitiation complex assembly"/>
    <property type="evidence" value="ECO:0007669"/>
    <property type="project" value="TreeGrafter"/>
</dbReference>
<dbReference type="GO" id="GO:0001156">
    <property type="term" value="F:TFIIIC-class transcription factor complex binding"/>
    <property type="evidence" value="ECO:0007669"/>
    <property type="project" value="TreeGrafter"/>
</dbReference>
<evidence type="ECO:0000256" key="1">
    <source>
        <dbReference type="SAM" id="MobiDB-lite"/>
    </source>
</evidence>
<comment type="caution">
    <text evidence="3">The sequence shown here is derived from an EMBL/GenBank/DDBJ whole genome shotgun (WGS) entry which is preliminary data.</text>
</comment>
<keyword evidence="4" id="KW-1185">Reference proteome</keyword>
<organism evidence="3 4">
    <name type="scientific">Protea cynaroides</name>
    <dbReference type="NCBI Taxonomy" id="273540"/>
    <lineage>
        <taxon>Eukaryota</taxon>
        <taxon>Viridiplantae</taxon>
        <taxon>Streptophyta</taxon>
        <taxon>Embryophyta</taxon>
        <taxon>Tracheophyta</taxon>
        <taxon>Spermatophyta</taxon>
        <taxon>Magnoliopsida</taxon>
        <taxon>Proteales</taxon>
        <taxon>Proteaceae</taxon>
        <taxon>Protea</taxon>
    </lineage>
</organism>
<dbReference type="InterPro" id="IPR009057">
    <property type="entry name" value="Homeodomain-like_sf"/>
</dbReference>
<dbReference type="SUPFAM" id="SSF46689">
    <property type="entry name" value="Homeodomain-like"/>
    <property type="match status" value="1"/>
</dbReference>
<feature type="compositionally biased region" description="Basic residues" evidence="1">
    <location>
        <begin position="555"/>
        <end position="568"/>
    </location>
</feature>
<feature type="compositionally biased region" description="Polar residues" evidence="1">
    <location>
        <begin position="688"/>
        <end position="702"/>
    </location>
</feature>
<dbReference type="GO" id="GO:0000126">
    <property type="term" value="C:transcription factor TFIIIB complex"/>
    <property type="evidence" value="ECO:0007669"/>
    <property type="project" value="TreeGrafter"/>
</dbReference>
<dbReference type="PANTHER" id="PTHR22929">
    <property type="entry name" value="RNA POLYMERASE III TRANSCRIPTION INITIATION FACTOR B"/>
    <property type="match status" value="1"/>
</dbReference>
<dbReference type="Proteomes" id="UP001141806">
    <property type="component" value="Unassembled WGS sequence"/>
</dbReference>
<evidence type="ECO:0000313" key="4">
    <source>
        <dbReference type="Proteomes" id="UP001141806"/>
    </source>
</evidence>
<proteinExistence type="predicted"/>
<feature type="compositionally biased region" description="Basic and acidic residues" evidence="1">
    <location>
        <begin position="809"/>
        <end position="833"/>
    </location>
</feature>
<feature type="region of interest" description="Disordered" evidence="1">
    <location>
        <begin position="19"/>
        <end position="38"/>
    </location>
</feature>
<dbReference type="Gene3D" id="1.20.58.1880">
    <property type="match status" value="1"/>
</dbReference>
<dbReference type="Pfam" id="PF15963">
    <property type="entry name" value="Myb_DNA-bind_7"/>
    <property type="match status" value="1"/>
</dbReference>
<accession>A0A9Q0K1N1</accession>
<name>A0A9Q0K1N1_9MAGN</name>
<feature type="compositionally biased region" description="Polar residues" evidence="1">
    <location>
        <begin position="479"/>
        <end position="489"/>
    </location>
</feature>
<dbReference type="PANTHER" id="PTHR22929:SF0">
    <property type="entry name" value="TRANSCRIPTION FACTOR TFIIIB COMPONENT B'' HOMOLOG"/>
    <property type="match status" value="1"/>
</dbReference>
<feature type="region of interest" description="Disordered" evidence="1">
    <location>
        <begin position="524"/>
        <end position="605"/>
    </location>
</feature>
<dbReference type="AlphaFoldDB" id="A0A9Q0K1N1"/>
<dbReference type="PROSITE" id="PS51293">
    <property type="entry name" value="SANT"/>
    <property type="match status" value="1"/>
</dbReference>
<feature type="compositionally biased region" description="Basic residues" evidence="1">
    <location>
        <begin position="594"/>
        <end position="605"/>
    </location>
</feature>
<dbReference type="EMBL" id="JAMYWD010000010">
    <property type="protein sequence ID" value="KAJ4959507.1"/>
    <property type="molecule type" value="Genomic_DNA"/>
</dbReference>
<protein>
    <recommendedName>
        <fullName evidence="2">SANT domain-containing protein</fullName>
    </recommendedName>
</protein>
<evidence type="ECO:0000313" key="3">
    <source>
        <dbReference type="EMBL" id="KAJ4959507.1"/>
    </source>
</evidence>
<feature type="region of interest" description="Disordered" evidence="1">
    <location>
        <begin position="803"/>
        <end position="835"/>
    </location>
</feature>
<feature type="domain" description="SANT" evidence="2">
    <location>
        <begin position="707"/>
        <end position="755"/>
    </location>
</feature>
<dbReference type="SMART" id="SM00717">
    <property type="entry name" value="SANT"/>
    <property type="match status" value="1"/>
</dbReference>
<dbReference type="InterPro" id="IPR017884">
    <property type="entry name" value="SANT_dom"/>
</dbReference>
<dbReference type="InterPro" id="IPR039467">
    <property type="entry name" value="TFIIIB_B''_Myb"/>
</dbReference>